<keyword evidence="3" id="KW-1185">Reference proteome</keyword>
<organism evidence="2 3">
    <name type="scientific">Bodo saltans</name>
    <name type="common">Flagellated protozoan</name>
    <dbReference type="NCBI Taxonomy" id="75058"/>
    <lineage>
        <taxon>Eukaryota</taxon>
        <taxon>Discoba</taxon>
        <taxon>Euglenozoa</taxon>
        <taxon>Kinetoplastea</taxon>
        <taxon>Metakinetoplastina</taxon>
        <taxon>Eubodonida</taxon>
        <taxon>Bodonidae</taxon>
        <taxon>Bodo</taxon>
    </lineage>
</organism>
<evidence type="ECO:0000256" key="1">
    <source>
        <dbReference type="SAM" id="SignalP"/>
    </source>
</evidence>
<reference evidence="3" key="1">
    <citation type="submission" date="2015-09" db="EMBL/GenBank/DDBJ databases">
        <authorList>
            <consortium name="Pathogen Informatics"/>
        </authorList>
    </citation>
    <scope>NUCLEOTIDE SEQUENCE [LARGE SCALE GENOMIC DNA]</scope>
    <source>
        <strain evidence="3">Lake Konstanz</strain>
    </source>
</reference>
<protein>
    <submittedName>
        <fullName evidence="2">GPI-anchored surface protein, putative</fullName>
    </submittedName>
</protein>
<dbReference type="VEuPathDB" id="TriTrypDB:BSAL_56895"/>
<evidence type="ECO:0000313" key="3">
    <source>
        <dbReference type="Proteomes" id="UP000051952"/>
    </source>
</evidence>
<dbReference type="Proteomes" id="UP000051952">
    <property type="component" value="Unassembled WGS sequence"/>
</dbReference>
<feature type="signal peptide" evidence="1">
    <location>
        <begin position="1"/>
        <end position="37"/>
    </location>
</feature>
<name>A0A0S4IJI4_BODSA</name>
<feature type="chain" id="PRO_5006621277" evidence="1">
    <location>
        <begin position="38"/>
        <end position="208"/>
    </location>
</feature>
<dbReference type="EMBL" id="CYKH01000205">
    <property type="protein sequence ID" value="CUE86818.1"/>
    <property type="molecule type" value="Genomic_DNA"/>
</dbReference>
<sequence>MQSRLPSSSVSGERQSCWILAAVLLLSSLCVVHPAMGVVCTLSSTTVTASSTTFGVEFKSCTNIVYTSVTFQGSVLVDVAALVRLSSATVRITFQQCTFQPASQCLFQGADDVGGIAGTVPMFILITGCTISSAPNFKGVFPKLSAIWLSSTSVVGTSITVQATFFSSQFVITQGSISSSLPFSISSSQFYNSIFVVQSVAITATGYP</sequence>
<accession>A0A0S4IJI4</accession>
<dbReference type="AlphaFoldDB" id="A0A0S4IJI4"/>
<feature type="non-terminal residue" evidence="2">
    <location>
        <position position="208"/>
    </location>
</feature>
<gene>
    <name evidence="2" type="ORF">BSAL_56895</name>
</gene>
<evidence type="ECO:0000313" key="2">
    <source>
        <dbReference type="EMBL" id="CUE86818.1"/>
    </source>
</evidence>
<proteinExistence type="predicted"/>
<keyword evidence="1" id="KW-0732">Signal</keyword>